<dbReference type="EMBL" id="CAEKDK010000002">
    <property type="protein sequence ID" value="CAB4268562.1"/>
    <property type="molecule type" value="Genomic_DNA"/>
</dbReference>
<evidence type="ECO:0000313" key="1">
    <source>
        <dbReference type="EMBL" id="CAB4268562.1"/>
    </source>
</evidence>
<protein>
    <submittedName>
        <fullName evidence="1">Uncharacterized protein</fullName>
    </submittedName>
</protein>
<evidence type="ECO:0000313" key="2">
    <source>
        <dbReference type="Proteomes" id="UP000507222"/>
    </source>
</evidence>
<reference evidence="1 2" key="1">
    <citation type="submission" date="2020-05" db="EMBL/GenBank/DDBJ databases">
        <authorList>
            <person name="Campoy J."/>
            <person name="Schneeberger K."/>
            <person name="Spophaly S."/>
        </authorList>
    </citation>
    <scope>NUCLEOTIDE SEQUENCE [LARGE SCALE GENOMIC DNA]</scope>
    <source>
        <strain evidence="1">PruArmRojPasFocal</strain>
    </source>
</reference>
<dbReference type="AlphaFoldDB" id="A0A6J5TXT3"/>
<dbReference type="Proteomes" id="UP000507222">
    <property type="component" value="Unassembled WGS sequence"/>
</dbReference>
<name>A0A6J5TXT3_PRUAR</name>
<sequence>MALGEVVGSNSLNAVMMVGEYRWKNGVLVPFEHTSHENFSGSSRNIGPEGKVGQSSQLVHGGLREEVATQPKALRIQVLVNFSYGATEKELGKRKWKTGVRGVQLSTARQPHQPLAQEETLQTLFSGVSGRKRVIRKTMETLEVEGRKRRKSATLIKEGEKATIPVTGSAILPCHSS</sequence>
<accession>A0A6J5TXT3</accession>
<organism evidence="1 2">
    <name type="scientific">Prunus armeniaca</name>
    <name type="common">Apricot</name>
    <name type="synonym">Armeniaca vulgaris</name>
    <dbReference type="NCBI Taxonomy" id="36596"/>
    <lineage>
        <taxon>Eukaryota</taxon>
        <taxon>Viridiplantae</taxon>
        <taxon>Streptophyta</taxon>
        <taxon>Embryophyta</taxon>
        <taxon>Tracheophyta</taxon>
        <taxon>Spermatophyta</taxon>
        <taxon>Magnoliopsida</taxon>
        <taxon>eudicotyledons</taxon>
        <taxon>Gunneridae</taxon>
        <taxon>Pentapetalae</taxon>
        <taxon>rosids</taxon>
        <taxon>fabids</taxon>
        <taxon>Rosales</taxon>
        <taxon>Rosaceae</taxon>
        <taxon>Amygdaloideae</taxon>
        <taxon>Amygdaleae</taxon>
        <taxon>Prunus</taxon>
    </lineage>
</organism>
<proteinExistence type="predicted"/>
<gene>
    <name evidence="1" type="ORF">CURHAP_LOCUS12336</name>
</gene>